<reference evidence="5" key="1">
    <citation type="journal article" date="2011" name="MBio">
        <title>Novel metabolic attributes of the genus Cyanothece, comprising a group of unicellular nitrogen-fixing Cyanobacteria.</title>
        <authorList>
            <person name="Bandyopadhyay A."/>
            <person name="Elvitigala T."/>
            <person name="Welsh E."/>
            <person name="Stockel J."/>
            <person name="Liberton M."/>
            <person name="Min H."/>
            <person name="Sherman L.A."/>
            <person name="Pakrasi H.B."/>
        </authorList>
    </citation>
    <scope>NUCLEOTIDE SEQUENCE [LARGE SCALE GENOMIC DNA]</scope>
    <source>
        <strain evidence="5">PCC 7822</strain>
    </source>
</reference>
<accession>E0U866</accession>
<dbReference type="AlphaFoldDB" id="E0U866"/>
<dbReference type="Gene3D" id="3.40.50.2000">
    <property type="entry name" value="Glycogen Phosphorylase B"/>
    <property type="match status" value="1"/>
</dbReference>
<dbReference type="CDD" id="cd02440">
    <property type="entry name" value="AdoMet_MTases"/>
    <property type="match status" value="1"/>
</dbReference>
<dbReference type="InterPro" id="IPR055259">
    <property type="entry name" value="YkvP/CgeB_Glyco_trans-like"/>
</dbReference>
<dbReference type="Pfam" id="PF08242">
    <property type="entry name" value="Methyltransf_12"/>
    <property type="match status" value="1"/>
</dbReference>
<name>E0U866_GLOV7</name>
<dbReference type="InterPro" id="IPR013216">
    <property type="entry name" value="Methyltransf_11"/>
</dbReference>
<dbReference type="EMBL" id="CP002198">
    <property type="protein sequence ID" value="ADN17271.1"/>
    <property type="molecule type" value="Genomic_DNA"/>
</dbReference>
<keyword evidence="4" id="KW-0489">Methyltransferase</keyword>
<dbReference type="eggNOG" id="COG2242">
    <property type="taxonomic scope" value="Bacteria"/>
</dbReference>
<dbReference type="Pfam" id="PF08241">
    <property type="entry name" value="Methyltransf_11"/>
    <property type="match status" value="1"/>
</dbReference>
<dbReference type="RefSeq" id="WP_013325309.1">
    <property type="nucleotide sequence ID" value="NC_014501.1"/>
</dbReference>
<protein>
    <submittedName>
        <fullName evidence="4">Methyltransferase type 12</fullName>
    </submittedName>
</protein>
<dbReference type="STRING" id="497965.Cyan7822_5394"/>
<dbReference type="InterPro" id="IPR029063">
    <property type="entry name" value="SAM-dependent_MTases_sf"/>
</dbReference>
<dbReference type="eggNOG" id="COG0438">
    <property type="taxonomic scope" value="Bacteria"/>
</dbReference>
<dbReference type="eggNOG" id="COG4627">
    <property type="taxonomic scope" value="Bacteria"/>
</dbReference>
<gene>
    <name evidence="4" type="ordered locus">Cyan7822_5394</name>
</gene>
<dbReference type="Gene3D" id="3.40.50.150">
    <property type="entry name" value="Vaccinia Virus protein VP39"/>
    <property type="match status" value="2"/>
</dbReference>
<dbReference type="InterPro" id="IPR013217">
    <property type="entry name" value="Methyltransf_12"/>
</dbReference>
<dbReference type="GO" id="GO:0032259">
    <property type="term" value="P:methylation"/>
    <property type="evidence" value="ECO:0007669"/>
    <property type="project" value="UniProtKB-KW"/>
</dbReference>
<dbReference type="SUPFAM" id="SSF53335">
    <property type="entry name" value="S-adenosyl-L-methionine-dependent methyltransferases"/>
    <property type="match status" value="2"/>
</dbReference>
<evidence type="ECO:0000313" key="4">
    <source>
        <dbReference type="EMBL" id="ADN17271.1"/>
    </source>
</evidence>
<keyword evidence="5" id="KW-1185">Reference proteome</keyword>
<evidence type="ECO:0000259" key="2">
    <source>
        <dbReference type="Pfam" id="PF08242"/>
    </source>
</evidence>
<dbReference type="GO" id="GO:0008757">
    <property type="term" value="F:S-adenosylmethionine-dependent methyltransferase activity"/>
    <property type="evidence" value="ECO:0007669"/>
    <property type="project" value="InterPro"/>
</dbReference>
<dbReference type="Proteomes" id="UP000008206">
    <property type="component" value="Chromosome"/>
</dbReference>
<dbReference type="KEGG" id="cyj:Cyan7822_5394"/>
<proteinExistence type="predicted"/>
<dbReference type="SUPFAM" id="SSF53756">
    <property type="entry name" value="UDP-Glycosyltransferase/glycogen phosphorylase"/>
    <property type="match status" value="1"/>
</dbReference>
<feature type="domain" description="Methyltransferase type 11" evidence="1">
    <location>
        <begin position="282"/>
        <end position="336"/>
    </location>
</feature>
<dbReference type="HOGENOM" id="CLU_293506_0_0_3"/>
<evidence type="ECO:0000259" key="3">
    <source>
        <dbReference type="Pfam" id="PF13524"/>
    </source>
</evidence>
<feature type="domain" description="Methyltransferase type 12" evidence="2">
    <location>
        <begin position="490"/>
        <end position="583"/>
    </location>
</feature>
<dbReference type="PANTHER" id="PTHR43861">
    <property type="entry name" value="TRANS-ACONITATE 2-METHYLTRANSFERASE-RELATED"/>
    <property type="match status" value="1"/>
</dbReference>
<sequence>MDVQKFINQLSRGYENWAKDSMSPKPGQFDSVLKKSQPQVRNSFGPPVNPNLLPLLNNAVACLEKQEVYCQLGCLGKVSLMGALLNNSTAMAYAVDNCTALEQAEEYLADLNQNIVYFNLEEQVFFCDQDVAEFLVEFRENKIEDKIGVLYYDSYPEYRTVMSSLVLAKPCLSEEALIIVANTQEKPVQQALEDFVLSQPQCQIILPWQLLNHGIPALKNICILSWNIAQQDYSSLSQSLIHSDKKLFLNVGSGPKNPARIPKIFQTDEWQEIRLDSDAAVEPDLIGSMTDLSTVPDQSVDALYSYHNLKALYHHEVPLALSEFRRVIKTEGFAVITLPDIQKVAEYVAQGKIEEPLYTSPAGPITPIDILYGLGAALATGNTSAAHKTAFTPNSLKQKMEAAGFQDVKISEDGFNFWALGYCYEKSRSNLEPKKVNQEKPEKKPPLSYSSLLNFLIATRANLQQKEADYYSRINYDLLIQIPSDAKIIVEVGCGAGSLGQEYKKINPNSQYIGIEINPEAAAIAEPKLDRVIIGNIEDLENNKLDIGEGTVDCLIYGDVLEHLVDPWQVLKQQTKWLKENGQVIASIPNIQHCSILVQLFQGQWKYEDEGLLDRTHLRFFTRKTLEELFNYCGLKVFDCKSRVIRPASQELLQSFQPILNLLKVSSETFSSEINSFQYIPRGIKSSSSLRPVLIHSRVSQTICKFMRVEFPNDFLATIPGVKTLYEQSNDIDPIDFEGSKIFIWQRPLLDYSISLEKIVEIQKKLLKSGYLIIAEIDDDPWAWPEKTAQQFAQFLNTCHVVQVSTETLAEDLRKRFPQVLLFANYLPYLPSPRDFNPENTSTPVKLLFAAQNRANDWEPIMPIINRILETYGEKVMVNVVHDKLFFEALTTEHKQFEPWCTYPRYLQIMRDCDLALLPLESNRFNSMKSDLKFLECAANGVVALASPTVYGKSIINQKTGMIYASLKEFEKQFAQLLAEPKLRSEIATNAYNWVKENRLLSQHYRQRYEKYLQMYDALSELNEELRHRVPELFK</sequence>
<feature type="domain" description="Spore protein YkvP/CgeB glycosyl transferase-like" evidence="3">
    <location>
        <begin position="895"/>
        <end position="1013"/>
    </location>
</feature>
<dbReference type="Pfam" id="PF13524">
    <property type="entry name" value="Glyco_trans_1_2"/>
    <property type="match status" value="1"/>
</dbReference>
<evidence type="ECO:0000259" key="1">
    <source>
        <dbReference type="Pfam" id="PF08241"/>
    </source>
</evidence>
<keyword evidence="4" id="KW-0808">Transferase</keyword>
<evidence type="ECO:0000313" key="5">
    <source>
        <dbReference type="Proteomes" id="UP000008206"/>
    </source>
</evidence>
<organism evidence="4 5">
    <name type="scientific">Gloeothece verrucosa (strain PCC 7822)</name>
    <name type="common">Cyanothece sp. (strain PCC 7822)</name>
    <dbReference type="NCBI Taxonomy" id="497965"/>
    <lineage>
        <taxon>Bacteria</taxon>
        <taxon>Bacillati</taxon>
        <taxon>Cyanobacteriota</taxon>
        <taxon>Cyanophyceae</taxon>
        <taxon>Oscillatoriophycideae</taxon>
        <taxon>Chroococcales</taxon>
        <taxon>Aphanothecaceae</taxon>
        <taxon>Gloeothece</taxon>
        <taxon>Gloeothece verrucosa</taxon>
    </lineage>
</organism>